<dbReference type="PANTHER" id="PTHR33512">
    <property type="entry name" value="PROTEIN, PUTATIVE (DUF1191)-RELATED"/>
    <property type="match status" value="1"/>
</dbReference>
<dbReference type="PANTHER" id="PTHR33512:SF14">
    <property type="entry name" value="EXPRESSED PROTEIN"/>
    <property type="match status" value="1"/>
</dbReference>
<name>J3LBB3_ORYBR</name>
<keyword evidence="1" id="KW-0732">Signal</keyword>
<evidence type="ECO:0000313" key="2">
    <source>
        <dbReference type="EnsemblPlants" id="OB02G19300.1"/>
    </source>
</evidence>
<organism evidence="2">
    <name type="scientific">Oryza brachyantha</name>
    <name type="common">malo sina</name>
    <dbReference type="NCBI Taxonomy" id="4533"/>
    <lineage>
        <taxon>Eukaryota</taxon>
        <taxon>Viridiplantae</taxon>
        <taxon>Streptophyta</taxon>
        <taxon>Embryophyta</taxon>
        <taxon>Tracheophyta</taxon>
        <taxon>Spermatophyta</taxon>
        <taxon>Magnoliopsida</taxon>
        <taxon>Liliopsida</taxon>
        <taxon>Poales</taxon>
        <taxon>Poaceae</taxon>
        <taxon>BOP clade</taxon>
        <taxon>Oryzoideae</taxon>
        <taxon>Oryzeae</taxon>
        <taxon>Oryzinae</taxon>
        <taxon>Oryza</taxon>
    </lineage>
</organism>
<reference evidence="2" key="1">
    <citation type="submission" date="2013-04" db="UniProtKB">
        <authorList>
            <consortium name="EnsemblPlants"/>
        </authorList>
    </citation>
    <scope>IDENTIFICATION</scope>
</reference>
<dbReference type="Gramene" id="OB02G19300.1">
    <property type="protein sequence ID" value="OB02G19300.1"/>
    <property type="gene ID" value="OB02G19300"/>
</dbReference>
<sequence length="167" mass="18103">MGFLAGVCLLQLLLFLGSASSRVAAASTPPSARALDAMLQDYAYRAFGAHPHTGIVYNAAAPANLTGVALSAVRLRSAQRQPAEERVPPLLRVRRAHRRRRAAVRREGGAPLPQPRQLVRLLLPAPGLHVPLAGAWPACLRRRQLVRGGIAGAQLCRLREPDFDKFQ</sequence>
<dbReference type="AlphaFoldDB" id="J3LBB3"/>
<dbReference type="InterPro" id="IPR010605">
    <property type="entry name" value="DUF1191"/>
</dbReference>
<feature type="chain" id="PRO_5003772453" evidence="1">
    <location>
        <begin position="26"/>
        <end position="167"/>
    </location>
</feature>
<dbReference type="GO" id="GO:0016020">
    <property type="term" value="C:membrane"/>
    <property type="evidence" value="ECO:0007669"/>
    <property type="project" value="TreeGrafter"/>
</dbReference>
<dbReference type="STRING" id="4533.J3LBB3"/>
<evidence type="ECO:0000313" key="3">
    <source>
        <dbReference type="Proteomes" id="UP000006038"/>
    </source>
</evidence>
<protein>
    <submittedName>
        <fullName evidence="2">Uncharacterized protein</fullName>
    </submittedName>
</protein>
<dbReference type="Pfam" id="PF06697">
    <property type="entry name" value="DUF1191"/>
    <property type="match status" value="1"/>
</dbReference>
<dbReference type="HOGENOM" id="CLU_1597018_0_0_1"/>
<keyword evidence="3" id="KW-1185">Reference proteome</keyword>
<dbReference type="Proteomes" id="UP000006038">
    <property type="component" value="Unassembled WGS sequence"/>
</dbReference>
<evidence type="ECO:0000256" key="1">
    <source>
        <dbReference type="SAM" id="SignalP"/>
    </source>
</evidence>
<accession>J3LBB3</accession>
<dbReference type="EnsemblPlants" id="OB02G19300.1">
    <property type="protein sequence ID" value="OB02G19300.1"/>
    <property type="gene ID" value="OB02G19300"/>
</dbReference>
<feature type="signal peptide" evidence="1">
    <location>
        <begin position="1"/>
        <end position="25"/>
    </location>
</feature>
<proteinExistence type="predicted"/>